<keyword evidence="5" id="KW-1185">Reference proteome</keyword>
<evidence type="ECO:0000313" key="4">
    <source>
        <dbReference type="EMBL" id="KAF7990865.1"/>
    </source>
</evidence>
<evidence type="ECO:0000313" key="5">
    <source>
        <dbReference type="Proteomes" id="UP000639338"/>
    </source>
</evidence>
<organism evidence="4 5">
    <name type="scientific">Aphidius gifuensis</name>
    <name type="common">Parasitoid wasp</name>
    <dbReference type="NCBI Taxonomy" id="684658"/>
    <lineage>
        <taxon>Eukaryota</taxon>
        <taxon>Metazoa</taxon>
        <taxon>Ecdysozoa</taxon>
        <taxon>Arthropoda</taxon>
        <taxon>Hexapoda</taxon>
        <taxon>Insecta</taxon>
        <taxon>Pterygota</taxon>
        <taxon>Neoptera</taxon>
        <taxon>Endopterygota</taxon>
        <taxon>Hymenoptera</taxon>
        <taxon>Apocrita</taxon>
        <taxon>Ichneumonoidea</taxon>
        <taxon>Braconidae</taxon>
        <taxon>Aphidiinae</taxon>
        <taxon>Aphidius</taxon>
    </lineage>
</organism>
<evidence type="ECO:0000256" key="1">
    <source>
        <dbReference type="SAM" id="Coils"/>
    </source>
</evidence>
<dbReference type="PANTHER" id="PTHR45689">
    <property type="entry name" value="I[[H]] CHANNEL, ISOFORM E"/>
    <property type="match status" value="1"/>
</dbReference>
<dbReference type="Pfam" id="PF00027">
    <property type="entry name" value="cNMP_binding"/>
    <property type="match status" value="1"/>
</dbReference>
<dbReference type="PROSITE" id="PS50042">
    <property type="entry name" value="CNMP_BINDING_3"/>
    <property type="match status" value="1"/>
</dbReference>
<dbReference type="InterPro" id="IPR018490">
    <property type="entry name" value="cNMP-bd_dom_sf"/>
</dbReference>
<feature type="transmembrane region" description="Helical" evidence="2">
    <location>
        <begin position="298"/>
        <end position="320"/>
    </location>
</feature>
<dbReference type="GO" id="GO:0003254">
    <property type="term" value="P:regulation of membrane depolarization"/>
    <property type="evidence" value="ECO:0007669"/>
    <property type="project" value="TreeGrafter"/>
</dbReference>
<dbReference type="EMBL" id="JACMRX010000004">
    <property type="protein sequence ID" value="KAF7990865.1"/>
    <property type="molecule type" value="Genomic_DNA"/>
</dbReference>
<dbReference type="GO" id="GO:0098855">
    <property type="term" value="C:HCN channel complex"/>
    <property type="evidence" value="ECO:0007669"/>
    <property type="project" value="TreeGrafter"/>
</dbReference>
<dbReference type="Gene3D" id="2.60.120.10">
    <property type="entry name" value="Jelly Rolls"/>
    <property type="match status" value="1"/>
</dbReference>
<dbReference type="InterPro" id="IPR000595">
    <property type="entry name" value="cNMP-bd_dom"/>
</dbReference>
<keyword evidence="2" id="KW-1133">Transmembrane helix</keyword>
<feature type="transmembrane region" description="Helical" evidence="2">
    <location>
        <begin position="112"/>
        <end position="130"/>
    </location>
</feature>
<dbReference type="SMART" id="SM00100">
    <property type="entry name" value="cNMP"/>
    <property type="match status" value="1"/>
</dbReference>
<feature type="transmembrane region" description="Helical" evidence="2">
    <location>
        <begin position="73"/>
        <end position="100"/>
    </location>
</feature>
<proteinExistence type="predicted"/>
<dbReference type="GO" id="GO:0005249">
    <property type="term" value="F:voltage-gated potassium channel activity"/>
    <property type="evidence" value="ECO:0007669"/>
    <property type="project" value="TreeGrafter"/>
</dbReference>
<dbReference type="Gene3D" id="1.10.287.70">
    <property type="match status" value="1"/>
</dbReference>
<feature type="coiled-coil region" evidence="1">
    <location>
        <begin position="319"/>
        <end position="346"/>
    </location>
</feature>
<dbReference type="Gene3D" id="1.10.287.630">
    <property type="entry name" value="Helix hairpin bin"/>
    <property type="match status" value="1"/>
</dbReference>
<dbReference type="SUPFAM" id="SSF51206">
    <property type="entry name" value="cAMP-binding domain-like"/>
    <property type="match status" value="1"/>
</dbReference>
<dbReference type="PANTHER" id="PTHR45689:SF14">
    <property type="entry name" value="CYCLIC NUCLEOTIDE-GATED CATION CHANNEL SUBUNIT A-LIKE PROTEIN"/>
    <property type="match status" value="1"/>
</dbReference>
<gene>
    <name evidence="4" type="ORF">HCN44_000670</name>
</gene>
<dbReference type="AlphaFoldDB" id="A0A834XS68"/>
<sequence length="535" mass="63163">MTTSSDIFLINETTTAETILTFDTNWKSWKLANSIHPKCDEFIGSLAAVRRERARQRKNKNWWIIHPFSLIRFIWEIIMTFIYAISFMVIPFMTSFIVFNYDDVKLDEITPIIYKFYYIDIFVNLITGVYDKSKKNTTFNQKAIFQKYLKGYLIIDILTSLPYDHWTHQWRKIPGSNSSLFIAVINLIPIFKIIRYPTFHAYIKQFFSYLEIQYYKYRIINTMIFSFYIIFWFSCFCYLTPVMLTYIYQINIHDCSCWLTKVEKKTIGNRFQHALFIVLQNLVASGFGGIQPESTGHTIISTFLMILGRMFEGYIIILFIQIKKENKTAEAKFDEMMNQLSAYARQKQLPPHIKNRLEAYYFYRFRNSYFREKKILSILSDQLREEIVLYSCRRLVENVLEFRILSAETITSIVLSLKFELYLPNDVIIKAGALGDCMFFISSGTVAVLTPTGKEICHLEDGAYFGEIALLVQDNRRVASVVAIEVCEVYRLNKRNFRKCIAAHPELFQQIERIASERIDRTILIDEKHKRYPTN</sequence>
<feature type="transmembrane region" description="Helical" evidence="2">
    <location>
        <begin position="219"/>
        <end position="239"/>
    </location>
</feature>
<dbReference type="Proteomes" id="UP000639338">
    <property type="component" value="Unassembled WGS sequence"/>
</dbReference>
<feature type="transmembrane region" description="Helical" evidence="2">
    <location>
        <begin position="180"/>
        <end position="199"/>
    </location>
</feature>
<feature type="domain" description="Cyclic nucleotide-binding" evidence="3">
    <location>
        <begin position="401"/>
        <end position="501"/>
    </location>
</feature>
<accession>A0A834XS68</accession>
<reference evidence="4 5" key="1">
    <citation type="submission" date="2020-08" db="EMBL/GenBank/DDBJ databases">
        <title>Aphidius gifuensis genome sequencing and assembly.</title>
        <authorList>
            <person name="Du Z."/>
        </authorList>
    </citation>
    <scope>NUCLEOTIDE SEQUENCE [LARGE SCALE GENOMIC DNA]</scope>
    <source>
        <strain evidence="4">YNYX2018</strain>
        <tissue evidence="4">Adults</tissue>
    </source>
</reference>
<keyword evidence="2" id="KW-0472">Membrane</keyword>
<name>A0A834XS68_APHGI</name>
<dbReference type="InterPro" id="IPR014710">
    <property type="entry name" value="RmlC-like_jellyroll"/>
</dbReference>
<dbReference type="OrthoDB" id="2021138at2759"/>
<protein>
    <recommendedName>
        <fullName evidence="3">Cyclic nucleotide-binding domain-containing protein</fullName>
    </recommendedName>
</protein>
<evidence type="ECO:0000256" key="2">
    <source>
        <dbReference type="SAM" id="Phobius"/>
    </source>
</evidence>
<dbReference type="InterPro" id="IPR018488">
    <property type="entry name" value="cNMP-bd_CS"/>
</dbReference>
<keyword evidence="1" id="KW-0175">Coiled coil</keyword>
<dbReference type="PROSITE" id="PS00888">
    <property type="entry name" value="CNMP_BINDING_1"/>
    <property type="match status" value="1"/>
</dbReference>
<dbReference type="GO" id="GO:0035725">
    <property type="term" value="P:sodium ion transmembrane transport"/>
    <property type="evidence" value="ECO:0007669"/>
    <property type="project" value="TreeGrafter"/>
</dbReference>
<dbReference type="SUPFAM" id="SSF81324">
    <property type="entry name" value="Voltage-gated potassium channels"/>
    <property type="match status" value="1"/>
</dbReference>
<keyword evidence="2" id="KW-0812">Transmembrane</keyword>
<evidence type="ECO:0000259" key="3">
    <source>
        <dbReference type="PROSITE" id="PS50042"/>
    </source>
</evidence>
<dbReference type="CDD" id="cd00038">
    <property type="entry name" value="CAP_ED"/>
    <property type="match status" value="1"/>
</dbReference>
<dbReference type="InterPro" id="IPR051413">
    <property type="entry name" value="K/Na_HCN_channel"/>
</dbReference>
<comment type="caution">
    <text evidence="4">The sequence shown here is derived from an EMBL/GenBank/DDBJ whole genome shotgun (WGS) entry which is preliminary data.</text>
</comment>